<dbReference type="AlphaFoldDB" id="A0A931GU41"/>
<protein>
    <submittedName>
        <fullName evidence="10">Branched-chain amino acid transport system permease protein</fullName>
    </submittedName>
</protein>
<feature type="transmembrane region" description="Helical" evidence="9">
    <location>
        <begin position="57"/>
        <end position="81"/>
    </location>
</feature>
<feature type="transmembrane region" description="Helical" evidence="9">
    <location>
        <begin position="223"/>
        <end position="251"/>
    </location>
</feature>
<evidence type="ECO:0000256" key="2">
    <source>
        <dbReference type="ARBA" id="ARBA00022448"/>
    </source>
</evidence>
<dbReference type="Proteomes" id="UP000614047">
    <property type="component" value="Unassembled WGS sequence"/>
</dbReference>
<dbReference type="GO" id="GO:0005886">
    <property type="term" value="C:plasma membrane"/>
    <property type="evidence" value="ECO:0007669"/>
    <property type="project" value="UniProtKB-SubCell"/>
</dbReference>
<dbReference type="EMBL" id="JADOUA010000001">
    <property type="protein sequence ID" value="MBG6092749.1"/>
    <property type="molecule type" value="Genomic_DNA"/>
</dbReference>
<dbReference type="GO" id="GO:0006865">
    <property type="term" value="P:amino acid transport"/>
    <property type="evidence" value="ECO:0007669"/>
    <property type="project" value="UniProtKB-KW"/>
</dbReference>
<keyword evidence="11" id="KW-1185">Reference proteome</keyword>
<evidence type="ECO:0000256" key="5">
    <source>
        <dbReference type="ARBA" id="ARBA00022970"/>
    </source>
</evidence>
<dbReference type="PANTHER" id="PTHR11795">
    <property type="entry name" value="BRANCHED-CHAIN AMINO ACID TRANSPORT SYSTEM PERMEASE PROTEIN LIVH"/>
    <property type="match status" value="1"/>
</dbReference>
<feature type="transmembrane region" description="Helical" evidence="9">
    <location>
        <begin position="191"/>
        <end position="211"/>
    </location>
</feature>
<evidence type="ECO:0000256" key="8">
    <source>
        <dbReference type="ARBA" id="ARBA00037998"/>
    </source>
</evidence>
<accession>A0A931GU41</accession>
<feature type="transmembrane region" description="Helical" evidence="9">
    <location>
        <begin position="12"/>
        <end position="29"/>
    </location>
</feature>
<comment type="similarity">
    <text evidence="8">Belongs to the binding-protein-dependent transport system permease family. LivHM subfamily.</text>
</comment>
<gene>
    <name evidence="10" type="ORF">IW256_006862</name>
</gene>
<keyword evidence="5" id="KW-0029">Amino-acid transport</keyword>
<dbReference type="InterPro" id="IPR052157">
    <property type="entry name" value="BCAA_transport_permease"/>
</dbReference>
<evidence type="ECO:0000256" key="1">
    <source>
        <dbReference type="ARBA" id="ARBA00004651"/>
    </source>
</evidence>
<proteinExistence type="inferred from homology"/>
<comment type="subcellular location">
    <subcellularLocation>
        <location evidence="1">Cell membrane</location>
        <topology evidence="1">Multi-pass membrane protein</topology>
    </subcellularLocation>
</comment>
<evidence type="ECO:0000256" key="9">
    <source>
        <dbReference type="SAM" id="Phobius"/>
    </source>
</evidence>
<dbReference type="InterPro" id="IPR001851">
    <property type="entry name" value="ABC_transp_permease"/>
</dbReference>
<evidence type="ECO:0000256" key="4">
    <source>
        <dbReference type="ARBA" id="ARBA00022692"/>
    </source>
</evidence>
<feature type="transmembrane region" description="Helical" evidence="9">
    <location>
        <begin position="142"/>
        <end position="160"/>
    </location>
</feature>
<evidence type="ECO:0000313" key="10">
    <source>
        <dbReference type="EMBL" id="MBG6092749.1"/>
    </source>
</evidence>
<keyword evidence="7 9" id="KW-0472">Membrane</keyword>
<dbReference type="CDD" id="cd06582">
    <property type="entry name" value="TM_PBP1_LivH_like"/>
    <property type="match status" value="1"/>
</dbReference>
<evidence type="ECO:0000256" key="3">
    <source>
        <dbReference type="ARBA" id="ARBA00022475"/>
    </source>
</evidence>
<reference evidence="10" key="1">
    <citation type="submission" date="2020-11" db="EMBL/GenBank/DDBJ databases">
        <title>Sequencing the genomes of 1000 actinobacteria strains.</title>
        <authorList>
            <person name="Klenk H.-P."/>
        </authorList>
    </citation>
    <scope>NUCLEOTIDE SEQUENCE</scope>
    <source>
        <strain evidence="10">DSM 43175</strain>
    </source>
</reference>
<comment type="caution">
    <text evidence="10">The sequence shown here is derived from an EMBL/GenBank/DDBJ whole genome shotgun (WGS) entry which is preliminary data.</text>
</comment>
<organism evidence="10 11">
    <name type="scientific">Actinomadura viridis</name>
    <dbReference type="NCBI Taxonomy" id="58110"/>
    <lineage>
        <taxon>Bacteria</taxon>
        <taxon>Bacillati</taxon>
        <taxon>Actinomycetota</taxon>
        <taxon>Actinomycetes</taxon>
        <taxon>Streptosporangiales</taxon>
        <taxon>Thermomonosporaceae</taxon>
        <taxon>Actinomadura</taxon>
    </lineage>
</organism>
<dbReference type="PANTHER" id="PTHR11795:SF450">
    <property type="entry name" value="ABC TRANSPORTER PERMEASE PROTEIN"/>
    <property type="match status" value="1"/>
</dbReference>
<evidence type="ECO:0000313" key="11">
    <source>
        <dbReference type="Proteomes" id="UP000614047"/>
    </source>
</evidence>
<dbReference type="GO" id="GO:0022857">
    <property type="term" value="F:transmembrane transporter activity"/>
    <property type="evidence" value="ECO:0007669"/>
    <property type="project" value="InterPro"/>
</dbReference>
<keyword evidence="2" id="KW-0813">Transport</keyword>
<dbReference type="RefSeq" id="WP_197014886.1">
    <property type="nucleotide sequence ID" value="NZ_BAABES010000009.1"/>
</dbReference>
<sequence length="299" mass="30575">MSGFAEVLVNGLSSGAVYALIALGFVIIYKATEVINFAHPSLLLTGGYVIAELHDDIGFPAAVLAGVATTAALAALVEVLVLRRLKANAAGGHSTLSIVTIGVDIIVTVELTRRIGTRVLPLGDPWGDRVVRLGDVTIAQTRLAAIAVAVLAITAFLLAFKYTSWGIAMRATAERRETAALMGVRLGRVSAGAWAVAGAFAALAALFLCVFPTPGLDRTTSFAALKALPAAVIGGVDSTTGALVGGLLIGITEAAVVGYQNDVPLLGGGFAEVAPYLLMTAVLLARPAGLFGTREAARV</sequence>
<keyword evidence="3" id="KW-1003">Cell membrane</keyword>
<keyword evidence="4 9" id="KW-0812">Transmembrane</keyword>
<dbReference type="Pfam" id="PF02653">
    <property type="entry name" value="BPD_transp_2"/>
    <property type="match status" value="1"/>
</dbReference>
<evidence type="ECO:0000256" key="6">
    <source>
        <dbReference type="ARBA" id="ARBA00022989"/>
    </source>
</evidence>
<name>A0A931GU41_9ACTN</name>
<keyword evidence="6 9" id="KW-1133">Transmembrane helix</keyword>
<evidence type="ECO:0000256" key="7">
    <source>
        <dbReference type="ARBA" id="ARBA00023136"/>
    </source>
</evidence>
<feature type="transmembrane region" description="Helical" evidence="9">
    <location>
        <begin position="263"/>
        <end position="285"/>
    </location>
</feature>